<keyword evidence="3" id="KW-1185">Reference proteome</keyword>
<evidence type="ECO:0000313" key="3">
    <source>
        <dbReference type="Proteomes" id="UP001465447"/>
    </source>
</evidence>
<accession>A0AAU6RMH9</accession>
<evidence type="ECO:0000259" key="1">
    <source>
        <dbReference type="PROSITE" id="PS50943"/>
    </source>
</evidence>
<dbReference type="Gene3D" id="1.10.260.40">
    <property type="entry name" value="lambda repressor-like DNA-binding domains"/>
    <property type="match status" value="1"/>
</dbReference>
<gene>
    <name evidence="2" type="ORF">QA539_10565</name>
</gene>
<dbReference type="PROSITE" id="PS50943">
    <property type="entry name" value="HTH_CROC1"/>
    <property type="match status" value="1"/>
</dbReference>
<dbReference type="InterPro" id="IPR001387">
    <property type="entry name" value="Cro/C1-type_HTH"/>
</dbReference>
<organism evidence="2 3">
    <name type="scientific">Macrococcus psychrotolerans</name>
    <dbReference type="NCBI Taxonomy" id="3039389"/>
    <lineage>
        <taxon>Bacteria</taxon>
        <taxon>Bacillati</taxon>
        <taxon>Bacillota</taxon>
        <taxon>Bacilli</taxon>
        <taxon>Bacillales</taxon>
        <taxon>Staphylococcaceae</taxon>
        <taxon>Macrococcus</taxon>
    </lineage>
</organism>
<protein>
    <submittedName>
        <fullName evidence="2">Helix-turn-helix transcriptional regulator</fullName>
    </submittedName>
</protein>
<dbReference type="GO" id="GO:0003677">
    <property type="term" value="F:DNA binding"/>
    <property type="evidence" value="ECO:0007669"/>
    <property type="project" value="InterPro"/>
</dbReference>
<name>A0AAU6RMH9_9STAP</name>
<dbReference type="SUPFAM" id="SSF47413">
    <property type="entry name" value="lambda repressor-like DNA-binding domains"/>
    <property type="match status" value="1"/>
</dbReference>
<dbReference type="CDD" id="cd00093">
    <property type="entry name" value="HTH_XRE"/>
    <property type="match status" value="1"/>
</dbReference>
<dbReference type="InterPro" id="IPR010982">
    <property type="entry name" value="Lambda_DNA-bd_dom_sf"/>
</dbReference>
<feature type="domain" description="HTH cro/C1-type" evidence="1">
    <location>
        <begin position="10"/>
        <end position="64"/>
    </location>
</feature>
<dbReference type="AlphaFoldDB" id="A0AAU6RMH9"/>
<dbReference type="KEGG" id="mpsh:QA539_10565"/>
<sequence>MEKRTLGRLIKELRKKYGYTSLELAKEIEKSRSYMSLIENDKEIPTAKVIGDIGEALGRKHLNVKKEDKLNLNQKRLITRIKNELYEVAGHKPILDENSLDVYKNSGRIGIEGSERILLEHPYYDLSWLLTQQEDVFFNMSDTRDEENIKLTMAERHFILDTIKLMIQMKKNENYLKEIERGD</sequence>
<proteinExistence type="predicted"/>
<reference evidence="2 3" key="1">
    <citation type="submission" date="2023-04" db="EMBL/GenBank/DDBJ databases">
        <title>Macrococci isolated from food, foodproducing animals, and human clinical materials.</title>
        <authorList>
            <person name="Maslanova I."/>
            <person name="Svec P."/>
            <person name="Sedlacek I."/>
            <person name="Novakova D."/>
            <person name="Keller J.E."/>
            <person name="Schwendener S."/>
            <person name="Finstrlova A."/>
            <person name="Botka T."/>
            <person name="Kovarovic V."/>
            <person name="Petras P."/>
            <person name="Perreten V."/>
            <person name="Pantucek R."/>
        </authorList>
    </citation>
    <scope>NUCLEOTIDE SEQUENCE [LARGE SCALE GENOMIC DNA]</scope>
    <source>
        <strain evidence="2 3">CCM 8659</strain>
    </source>
</reference>
<evidence type="ECO:0000313" key="2">
    <source>
        <dbReference type="EMBL" id="WZE70895.1"/>
    </source>
</evidence>
<dbReference type="Pfam" id="PF12844">
    <property type="entry name" value="HTH_19"/>
    <property type="match status" value="1"/>
</dbReference>
<dbReference type="SMART" id="SM00530">
    <property type="entry name" value="HTH_XRE"/>
    <property type="match status" value="1"/>
</dbReference>
<dbReference type="RefSeq" id="WP_419895208.1">
    <property type="nucleotide sequence ID" value="NZ_CP124591.1"/>
</dbReference>
<dbReference type="Proteomes" id="UP001465447">
    <property type="component" value="Chromosome"/>
</dbReference>
<dbReference type="EMBL" id="CP124591">
    <property type="protein sequence ID" value="WZE70895.1"/>
    <property type="molecule type" value="Genomic_DNA"/>
</dbReference>